<reference evidence="4" key="1">
    <citation type="submission" date="2023-08" db="EMBL/GenBank/DDBJ databases">
        <title>Reference Genome Resource for the Citrus Pathogen Phytophthora citrophthora.</title>
        <authorList>
            <person name="Moller H."/>
            <person name="Coetzee B."/>
            <person name="Rose L.J."/>
            <person name="Van Niekerk J.M."/>
        </authorList>
    </citation>
    <scope>NUCLEOTIDE SEQUENCE</scope>
    <source>
        <strain evidence="4">STE-U-9442</strain>
    </source>
</reference>
<name>A0AAD9GFX3_9STRA</name>
<dbReference type="CDD" id="cd00030">
    <property type="entry name" value="C2"/>
    <property type="match status" value="1"/>
</dbReference>
<evidence type="ECO:0000313" key="5">
    <source>
        <dbReference type="Proteomes" id="UP001259832"/>
    </source>
</evidence>
<dbReference type="InterPro" id="IPR035892">
    <property type="entry name" value="C2_domain_sf"/>
</dbReference>
<feature type="compositionally biased region" description="Low complexity" evidence="1">
    <location>
        <begin position="18"/>
        <end position="47"/>
    </location>
</feature>
<sequence>MERAAISTSFMARKNKRQQQQPATTTPPAAEPSSDSNSSSSDSAPEVAAPPAPVAPVAPVAEPPAPVAPKPASPPASPPKPTPKQPSPKKLPSPKVTSQPTTENPMSETVNGTIHVKVLSARNLPTMDFGKRQDPFVLVQLDNSNPRSWATTDPAFQGGTSPEWTERSNNELELFYDASQHGKGTVLTFEVYSNESGDELIGSGQLNISSLVELESPDPTEFSVRLKEGSRGSANRGDLNVEIWFGPPVRKAFRAAGRASKLLEARDAFVATLCSIASTACGAVSGYFHVPTDFAKKHRKLSVALAAVLGIMAAGALTVFLAIAVPTMLVAFFTFPFWIIPFLATSFFTAPLWLPILLLVGLFLLFIATFFFGLGVTSRPVRRKGAFISNKIKHSDVGKRVVYEKTE</sequence>
<feature type="region of interest" description="Disordered" evidence="1">
    <location>
        <begin position="1"/>
        <end position="109"/>
    </location>
</feature>
<dbReference type="AlphaFoldDB" id="A0AAD9GFX3"/>
<keyword evidence="2" id="KW-0812">Transmembrane</keyword>
<dbReference type="Proteomes" id="UP001259832">
    <property type="component" value="Unassembled WGS sequence"/>
</dbReference>
<keyword evidence="2" id="KW-1133">Transmembrane helix</keyword>
<keyword evidence="2" id="KW-0472">Membrane</keyword>
<feature type="domain" description="C2" evidence="3">
    <location>
        <begin position="94"/>
        <end position="224"/>
    </location>
</feature>
<evidence type="ECO:0000256" key="2">
    <source>
        <dbReference type="SAM" id="Phobius"/>
    </source>
</evidence>
<gene>
    <name evidence="4" type="ORF">P3T76_009458</name>
</gene>
<feature type="transmembrane region" description="Helical" evidence="2">
    <location>
        <begin position="301"/>
        <end position="323"/>
    </location>
</feature>
<dbReference type="SMART" id="SM00239">
    <property type="entry name" value="C2"/>
    <property type="match status" value="1"/>
</dbReference>
<accession>A0AAD9GFX3</accession>
<proteinExistence type="predicted"/>
<feature type="compositionally biased region" description="Pro residues" evidence="1">
    <location>
        <begin position="48"/>
        <end position="91"/>
    </location>
</feature>
<dbReference type="Pfam" id="PF00168">
    <property type="entry name" value="C2"/>
    <property type="match status" value="1"/>
</dbReference>
<dbReference type="SUPFAM" id="SSF49562">
    <property type="entry name" value="C2 domain (Calcium/lipid-binding domain, CaLB)"/>
    <property type="match status" value="1"/>
</dbReference>
<evidence type="ECO:0000313" key="4">
    <source>
        <dbReference type="EMBL" id="KAK1937721.1"/>
    </source>
</evidence>
<dbReference type="Gene3D" id="2.60.40.150">
    <property type="entry name" value="C2 domain"/>
    <property type="match status" value="1"/>
</dbReference>
<organism evidence="4 5">
    <name type="scientific">Phytophthora citrophthora</name>
    <dbReference type="NCBI Taxonomy" id="4793"/>
    <lineage>
        <taxon>Eukaryota</taxon>
        <taxon>Sar</taxon>
        <taxon>Stramenopiles</taxon>
        <taxon>Oomycota</taxon>
        <taxon>Peronosporomycetes</taxon>
        <taxon>Peronosporales</taxon>
        <taxon>Peronosporaceae</taxon>
        <taxon>Phytophthora</taxon>
    </lineage>
</organism>
<feature type="compositionally biased region" description="Polar residues" evidence="1">
    <location>
        <begin position="1"/>
        <end position="10"/>
    </location>
</feature>
<dbReference type="InterPro" id="IPR000008">
    <property type="entry name" value="C2_dom"/>
</dbReference>
<comment type="caution">
    <text evidence="4">The sequence shown here is derived from an EMBL/GenBank/DDBJ whole genome shotgun (WGS) entry which is preliminary data.</text>
</comment>
<evidence type="ECO:0000259" key="3">
    <source>
        <dbReference type="PROSITE" id="PS50004"/>
    </source>
</evidence>
<feature type="compositionally biased region" description="Polar residues" evidence="1">
    <location>
        <begin position="99"/>
        <end position="109"/>
    </location>
</feature>
<evidence type="ECO:0000256" key="1">
    <source>
        <dbReference type="SAM" id="MobiDB-lite"/>
    </source>
</evidence>
<feature type="transmembrane region" description="Helical" evidence="2">
    <location>
        <begin position="268"/>
        <end position="289"/>
    </location>
</feature>
<keyword evidence="5" id="KW-1185">Reference proteome</keyword>
<dbReference type="EMBL" id="JASMQC010000019">
    <property type="protein sequence ID" value="KAK1937721.1"/>
    <property type="molecule type" value="Genomic_DNA"/>
</dbReference>
<dbReference type="PROSITE" id="PS50004">
    <property type="entry name" value="C2"/>
    <property type="match status" value="1"/>
</dbReference>
<feature type="transmembrane region" description="Helical" evidence="2">
    <location>
        <begin position="356"/>
        <end position="376"/>
    </location>
</feature>
<protein>
    <recommendedName>
        <fullName evidence="3">C2 domain-containing protein</fullName>
    </recommendedName>
</protein>